<dbReference type="Proteomes" id="UP000218731">
    <property type="component" value="Plasmid pKF715A"/>
</dbReference>
<dbReference type="GO" id="GO:0003676">
    <property type="term" value="F:nucleic acid binding"/>
    <property type="evidence" value="ECO:0007669"/>
    <property type="project" value="InterPro"/>
</dbReference>
<dbReference type="GO" id="GO:0008168">
    <property type="term" value="F:methyltransferase activity"/>
    <property type="evidence" value="ECO:0007669"/>
    <property type="project" value="UniProtKB-KW"/>
</dbReference>
<accession>A0A1L7NLY3</accession>
<evidence type="ECO:0000256" key="2">
    <source>
        <dbReference type="ARBA" id="ARBA00022679"/>
    </source>
</evidence>
<dbReference type="PROSITE" id="PS00092">
    <property type="entry name" value="N6_MTASE"/>
    <property type="match status" value="1"/>
</dbReference>
<feature type="domain" description="DUF4942" evidence="3">
    <location>
        <begin position="97"/>
        <end position="279"/>
    </location>
</feature>
<dbReference type="InterPro" id="IPR002052">
    <property type="entry name" value="DNA_methylase_N6_adenine_CS"/>
</dbReference>
<dbReference type="GO" id="GO:0032259">
    <property type="term" value="P:methylation"/>
    <property type="evidence" value="ECO:0007669"/>
    <property type="project" value="UniProtKB-KW"/>
</dbReference>
<keyword evidence="4" id="KW-0614">Plasmid</keyword>
<name>A0A1L7NLY3_PSEPU</name>
<sequence>MTAFQTNLFAADHLPNSNPEFLGAGSTDAPTGLTNFDMIDQLLGQYRQREQAIEDTKQFIDSAFNQGVMNYFIEGARLVYGPEYRYSIPSDTEAAKASLRAEFWTRLLSDAQVFEVMPTAKREQARAQFSGLECPPFDESTVRPTLENLLAARKTYFAERVDGIFFGLSREHVSNSPAGFSKKMILANVYDADGYVNTHKAGIISDLRGVVGRLTGRGEPSEYATRKLLGNIYRKALGKKIQIDGGAFSLVVYRKGTVHFEVAEEVAIELNSILATLYPTAIPSKFRTPQKAGKKPASFDLKMQRLPMAVIDLLSALDRRGDSYSAYVYSKAQDAVDQTAQVLRDIGAVVRLSADKNYLYAQFDFDADAVIDQLIYSGAVPEKAAYQWYPTRSEIGLVAAALLDVRPGHNCCEPQAGTGDLAQYLPMESTTCIELAQVRVKVLESKGYRVVKADFLEWASNNSSTRFDRILMNPPFSHGRAAAHLEAAASLLATDGRLVAILPASMINTSPLEGFSHNWSEVFEDQFEGTAVRVAILTAERPQ</sequence>
<dbReference type="AlphaFoldDB" id="A0A1L7NLY3"/>
<evidence type="ECO:0000256" key="1">
    <source>
        <dbReference type="ARBA" id="ARBA00022603"/>
    </source>
</evidence>
<protein>
    <submittedName>
        <fullName evidence="4">DNA restriction methylase</fullName>
    </submittedName>
</protein>
<dbReference type="CDD" id="cd02440">
    <property type="entry name" value="AdoMet_MTases"/>
    <property type="match status" value="1"/>
</dbReference>
<keyword evidence="1 4" id="KW-0489">Methyltransferase</keyword>
<reference evidence="4 5" key="1">
    <citation type="submission" date="2015-11" db="EMBL/GenBank/DDBJ databases">
        <title>Complete genome sequencing of a biphenyl-degrading bacterium, Pseudomonas putida KF715 (=NBRC110667).</title>
        <authorList>
            <person name="Suenaga H."/>
            <person name="Fujihara N."/>
            <person name="Watanabe T."/>
            <person name="Hirose J."/>
            <person name="Kimura N."/>
            <person name="Yamazoe A."/>
            <person name="Hosoyama A."/>
            <person name="Shimodaira J."/>
            <person name="Furukawa K."/>
        </authorList>
    </citation>
    <scope>NUCLEOTIDE SEQUENCE [LARGE SCALE GENOMIC DNA]</scope>
    <source>
        <strain evidence="4 5">KF715</strain>
        <plasmid evidence="5">Plasmid pkf715a dna</plasmid>
    </source>
</reference>
<proteinExistence type="predicted"/>
<dbReference type="Pfam" id="PF13708">
    <property type="entry name" value="DUF4942"/>
    <property type="match status" value="1"/>
</dbReference>
<evidence type="ECO:0000313" key="5">
    <source>
        <dbReference type="Proteomes" id="UP000218731"/>
    </source>
</evidence>
<organism evidence="4 5">
    <name type="scientific">Pseudomonas putida</name>
    <name type="common">Arthrobacter siderocapsulatus</name>
    <dbReference type="NCBI Taxonomy" id="303"/>
    <lineage>
        <taxon>Bacteria</taxon>
        <taxon>Pseudomonadati</taxon>
        <taxon>Pseudomonadota</taxon>
        <taxon>Gammaproteobacteria</taxon>
        <taxon>Pseudomonadales</taxon>
        <taxon>Pseudomonadaceae</taxon>
        <taxon>Pseudomonas</taxon>
    </lineage>
</organism>
<dbReference type="Gene3D" id="3.40.50.150">
    <property type="entry name" value="Vaccinia Virus protein VP39"/>
    <property type="match status" value="1"/>
</dbReference>
<dbReference type="InterPro" id="IPR029063">
    <property type="entry name" value="SAM-dependent_MTases_sf"/>
</dbReference>
<gene>
    <name evidence="4" type="ORF">KF715C_pA40</name>
</gene>
<dbReference type="EMBL" id="AP015030">
    <property type="protein sequence ID" value="BAW26509.1"/>
    <property type="molecule type" value="Genomic_DNA"/>
</dbReference>
<dbReference type="RefSeq" id="WP_165284794.1">
    <property type="nucleotide sequence ID" value="NZ_AP015030.1"/>
</dbReference>
<dbReference type="InterPro" id="IPR031339">
    <property type="entry name" value="DUF4942"/>
</dbReference>
<evidence type="ECO:0000259" key="3">
    <source>
        <dbReference type="Pfam" id="PF13708"/>
    </source>
</evidence>
<geneLocation type="plasmid" evidence="5">
    <name>pkf715a dna</name>
</geneLocation>
<keyword evidence="2" id="KW-0808">Transferase</keyword>
<dbReference type="SUPFAM" id="SSF53335">
    <property type="entry name" value="S-adenosyl-L-methionine-dependent methyltransferases"/>
    <property type="match status" value="1"/>
</dbReference>
<evidence type="ECO:0000313" key="4">
    <source>
        <dbReference type="EMBL" id="BAW26509.1"/>
    </source>
</evidence>